<keyword evidence="3 5" id="KW-0067">ATP-binding</keyword>
<proteinExistence type="predicted"/>
<dbReference type="InterPro" id="IPR032823">
    <property type="entry name" value="BCA_ABC_TP_C"/>
</dbReference>
<feature type="domain" description="ABC transporter" evidence="4">
    <location>
        <begin position="7"/>
        <end position="239"/>
    </location>
</feature>
<gene>
    <name evidence="5" type="ORF">GBZ26_29590</name>
</gene>
<evidence type="ECO:0000256" key="3">
    <source>
        <dbReference type="ARBA" id="ARBA00022840"/>
    </source>
</evidence>
<keyword evidence="2" id="KW-0547">Nucleotide-binding</keyword>
<dbReference type="InterPro" id="IPR003439">
    <property type="entry name" value="ABC_transporter-like_ATP-bd"/>
</dbReference>
<dbReference type="Pfam" id="PF12399">
    <property type="entry name" value="BCA_ABC_TP_C"/>
    <property type="match status" value="1"/>
</dbReference>
<dbReference type="Gene3D" id="3.40.50.300">
    <property type="entry name" value="P-loop containing nucleotide triphosphate hydrolases"/>
    <property type="match status" value="1"/>
</dbReference>
<dbReference type="InterPro" id="IPR003593">
    <property type="entry name" value="AAA+_ATPase"/>
</dbReference>
<dbReference type="PANTHER" id="PTHR45772:SF7">
    <property type="entry name" value="AMINO ACID ABC TRANSPORTER ATP-BINDING PROTEIN"/>
    <property type="match status" value="1"/>
</dbReference>
<dbReference type="PANTHER" id="PTHR45772">
    <property type="entry name" value="CONSERVED COMPONENT OF ABC TRANSPORTER FOR NATURAL AMINO ACIDS-RELATED"/>
    <property type="match status" value="1"/>
</dbReference>
<dbReference type="PROSITE" id="PS50893">
    <property type="entry name" value="ABC_TRANSPORTER_2"/>
    <property type="match status" value="1"/>
</dbReference>
<dbReference type="Proteomes" id="UP000639419">
    <property type="component" value="Unassembled WGS sequence"/>
</dbReference>
<dbReference type="SUPFAM" id="SSF52540">
    <property type="entry name" value="P-loop containing nucleoside triphosphate hydrolases"/>
    <property type="match status" value="1"/>
</dbReference>
<comment type="caution">
    <text evidence="5">The sequence shown here is derived from an EMBL/GenBank/DDBJ whole genome shotgun (WGS) entry which is preliminary data.</text>
</comment>
<dbReference type="CDD" id="cd03219">
    <property type="entry name" value="ABC_Mj1267_LivG_branched"/>
    <property type="match status" value="1"/>
</dbReference>
<keyword evidence="6" id="KW-1185">Reference proteome</keyword>
<dbReference type="EMBL" id="WHOR01000524">
    <property type="protein sequence ID" value="NUB23257.1"/>
    <property type="molecule type" value="Genomic_DNA"/>
</dbReference>
<evidence type="ECO:0000313" key="6">
    <source>
        <dbReference type="Proteomes" id="UP000639419"/>
    </source>
</evidence>
<reference evidence="5 6" key="1">
    <citation type="submission" date="2019-10" db="EMBL/GenBank/DDBJ databases">
        <title>Genome sequence of Azospirillum formosense CC-Nfb-7.</title>
        <authorList>
            <person name="Ambrosini A."/>
            <person name="Sant'Anna F.H."/>
            <person name="Cassan F.D."/>
            <person name="Souza E.M."/>
            <person name="Passaglia L.M.P."/>
        </authorList>
    </citation>
    <scope>NUCLEOTIDE SEQUENCE [LARGE SCALE GENOMIC DNA]</scope>
    <source>
        <strain evidence="5 6">CC-NFb-7</strain>
    </source>
</reference>
<dbReference type="InterPro" id="IPR051120">
    <property type="entry name" value="ABC_AA/LPS_Transport"/>
</dbReference>
<sequence>MPTGPLLRVEGLTKGFGGVRAVDGVSLTLGAGTITGLIGPNGSGKTTLVNLISGLETPDGGRVLMGNVDLAGKRPDRIARAGIARTFQAVSLPEGASVLAAVAAARLERDGSIAQAEAHALWALERLGAADLAARPCAGLPAALRRRVELARALARQPAVLLLDEPAAGLTDGEKAELAGHLRAIAATGTALLVVEHDMGFLLPLAGHVLCLDQGRPLYEGPPDGVRNDPAVVAAYLGEGA</sequence>
<organism evidence="5 6">
    <name type="scientific">Azospirillum formosense</name>
    <dbReference type="NCBI Taxonomy" id="861533"/>
    <lineage>
        <taxon>Bacteria</taxon>
        <taxon>Pseudomonadati</taxon>
        <taxon>Pseudomonadota</taxon>
        <taxon>Alphaproteobacteria</taxon>
        <taxon>Rhodospirillales</taxon>
        <taxon>Azospirillaceae</taxon>
        <taxon>Azospirillum</taxon>
    </lineage>
</organism>
<accession>A0ABX2L6W5</accession>
<evidence type="ECO:0000256" key="2">
    <source>
        <dbReference type="ARBA" id="ARBA00022741"/>
    </source>
</evidence>
<evidence type="ECO:0000256" key="1">
    <source>
        <dbReference type="ARBA" id="ARBA00022448"/>
    </source>
</evidence>
<keyword evidence="1" id="KW-0813">Transport</keyword>
<evidence type="ECO:0000259" key="4">
    <source>
        <dbReference type="PROSITE" id="PS50893"/>
    </source>
</evidence>
<dbReference type="Pfam" id="PF00005">
    <property type="entry name" value="ABC_tran"/>
    <property type="match status" value="1"/>
</dbReference>
<dbReference type="InterPro" id="IPR027417">
    <property type="entry name" value="P-loop_NTPase"/>
</dbReference>
<dbReference type="SMART" id="SM00382">
    <property type="entry name" value="AAA"/>
    <property type="match status" value="1"/>
</dbReference>
<protein>
    <submittedName>
        <fullName evidence="5">ATP-binding cassette domain-containing protein</fullName>
    </submittedName>
</protein>
<name>A0ABX2L6W5_9PROT</name>
<dbReference type="GO" id="GO:0005524">
    <property type="term" value="F:ATP binding"/>
    <property type="evidence" value="ECO:0007669"/>
    <property type="project" value="UniProtKB-KW"/>
</dbReference>
<evidence type="ECO:0000313" key="5">
    <source>
        <dbReference type="EMBL" id="NUB23257.1"/>
    </source>
</evidence>